<comment type="domain">
    <text evidence="12">Consists of two distinct domains, a catalytic core and a N-terminal extension that is involved in tRNA binding.</text>
</comment>
<evidence type="ECO:0000256" key="11">
    <source>
        <dbReference type="ARBA" id="ARBA00048823"/>
    </source>
</evidence>
<keyword evidence="7 12" id="KW-0067">ATP-binding</keyword>
<dbReference type="InterPro" id="IPR002317">
    <property type="entry name" value="Ser-tRNA-ligase_type_1"/>
</dbReference>
<dbReference type="SUPFAM" id="SSF55681">
    <property type="entry name" value="Class II aaRS and biotin synthetases"/>
    <property type="match status" value="1"/>
</dbReference>
<keyword evidence="4 12" id="KW-0963">Cytoplasm</keyword>
<feature type="binding site" evidence="12">
    <location>
        <position position="288"/>
    </location>
    <ligand>
        <name>L-serine</name>
        <dbReference type="ChEBI" id="CHEBI:33384"/>
    </ligand>
</feature>
<dbReference type="NCBIfam" id="TIGR00414">
    <property type="entry name" value="serS"/>
    <property type="match status" value="1"/>
</dbReference>
<comment type="function">
    <text evidence="12">Catalyzes the attachment of serine to tRNA(Ser). Is also able to aminoacylate tRNA(Sec) with serine, to form the misacylated tRNA L-seryl-tRNA(Sec), which will be further converted into selenocysteinyl-tRNA(Sec).</text>
</comment>
<proteinExistence type="inferred from homology"/>
<accession>A0ABT0C9H7</accession>
<feature type="coiled-coil region" evidence="13">
    <location>
        <begin position="30"/>
        <end position="107"/>
    </location>
</feature>
<name>A0ABT0C9H7_THEVL</name>
<feature type="binding site" evidence="12">
    <location>
        <begin position="352"/>
        <end position="355"/>
    </location>
    <ligand>
        <name>ATP</name>
        <dbReference type="ChEBI" id="CHEBI:30616"/>
    </ligand>
</feature>
<dbReference type="Proteomes" id="UP000830835">
    <property type="component" value="Unassembled WGS sequence"/>
</dbReference>
<dbReference type="RefSeq" id="WP_244349698.1">
    <property type="nucleotide sequence ID" value="NZ_JAFIRA010000010.1"/>
</dbReference>
<gene>
    <name evidence="12 15" type="primary">serS</name>
    <name evidence="15" type="ORF">JX360_05860</name>
</gene>
<dbReference type="InterPro" id="IPR010978">
    <property type="entry name" value="tRNA-bd_arm"/>
</dbReference>
<dbReference type="InterPro" id="IPR033729">
    <property type="entry name" value="SerRS_core"/>
</dbReference>
<dbReference type="GO" id="GO:0004828">
    <property type="term" value="F:serine-tRNA ligase activity"/>
    <property type="evidence" value="ECO:0007669"/>
    <property type="project" value="UniProtKB-EC"/>
</dbReference>
<dbReference type="Gene3D" id="3.30.930.10">
    <property type="entry name" value="Bira Bifunctional Protein, Domain 2"/>
    <property type="match status" value="1"/>
</dbReference>
<evidence type="ECO:0000313" key="16">
    <source>
        <dbReference type="Proteomes" id="UP000830835"/>
    </source>
</evidence>
<keyword evidence="16" id="KW-1185">Reference proteome</keyword>
<comment type="pathway">
    <text evidence="2 12">Aminoacyl-tRNA biosynthesis; selenocysteinyl-tRNA(Sec) biosynthesis; L-seryl-tRNA(Sec) from L-serine and tRNA(Sec): step 1/1.</text>
</comment>
<dbReference type="PANTHER" id="PTHR43697">
    <property type="entry name" value="SERYL-TRNA SYNTHETASE"/>
    <property type="match status" value="1"/>
</dbReference>
<evidence type="ECO:0000256" key="10">
    <source>
        <dbReference type="ARBA" id="ARBA00047929"/>
    </source>
</evidence>
<evidence type="ECO:0000256" key="5">
    <source>
        <dbReference type="ARBA" id="ARBA00022598"/>
    </source>
</evidence>
<comment type="subunit">
    <text evidence="12">Homodimer. The tRNA molecule binds across the dimer.</text>
</comment>
<evidence type="ECO:0000256" key="6">
    <source>
        <dbReference type="ARBA" id="ARBA00022741"/>
    </source>
</evidence>
<evidence type="ECO:0000259" key="14">
    <source>
        <dbReference type="PROSITE" id="PS50862"/>
    </source>
</evidence>
<dbReference type="InterPro" id="IPR015866">
    <property type="entry name" value="Ser-tRNA-synth_1_N"/>
</dbReference>
<feature type="binding site" evidence="12">
    <location>
        <begin position="265"/>
        <end position="267"/>
    </location>
    <ligand>
        <name>ATP</name>
        <dbReference type="ChEBI" id="CHEBI:30616"/>
    </ligand>
</feature>
<evidence type="ECO:0000256" key="7">
    <source>
        <dbReference type="ARBA" id="ARBA00022840"/>
    </source>
</evidence>
<dbReference type="PIRSF" id="PIRSF001529">
    <property type="entry name" value="Ser-tRNA-synth_IIa"/>
    <property type="match status" value="1"/>
</dbReference>
<feature type="binding site" evidence="12">
    <location>
        <position position="388"/>
    </location>
    <ligand>
        <name>L-serine</name>
        <dbReference type="ChEBI" id="CHEBI:33384"/>
    </ligand>
</feature>
<dbReference type="Pfam" id="PF00587">
    <property type="entry name" value="tRNA-synt_2b"/>
    <property type="match status" value="1"/>
</dbReference>
<keyword evidence="5 12" id="KW-0436">Ligase</keyword>
<evidence type="ECO:0000256" key="8">
    <source>
        <dbReference type="ARBA" id="ARBA00022917"/>
    </source>
</evidence>
<evidence type="ECO:0000256" key="13">
    <source>
        <dbReference type="SAM" id="Coils"/>
    </source>
</evidence>
<comment type="caution">
    <text evidence="15">The sequence shown here is derived from an EMBL/GenBank/DDBJ whole genome shotgun (WGS) entry which is preliminary data.</text>
</comment>
<organism evidence="15 16">
    <name type="scientific">Thermostichus vulcanus str. 'Rupite'</name>
    <dbReference type="NCBI Taxonomy" id="2813851"/>
    <lineage>
        <taxon>Bacteria</taxon>
        <taxon>Bacillati</taxon>
        <taxon>Cyanobacteriota</taxon>
        <taxon>Cyanophyceae</taxon>
        <taxon>Thermostichales</taxon>
        <taxon>Thermostichaceae</taxon>
        <taxon>Thermostichus</taxon>
    </lineage>
</organism>
<feature type="binding site" evidence="12">
    <location>
        <begin position="234"/>
        <end position="236"/>
    </location>
    <ligand>
        <name>L-serine</name>
        <dbReference type="ChEBI" id="CHEBI:33384"/>
    </ligand>
</feature>
<dbReference type="InterPro" id="IPR042103">
    <property type="entry name" value="SerRS_1_N_sf"/>
</dbReference>
<comment type="catalytic activity">
    <reaction evidence="10 12">
        <text>tRNA(Sec) + L-serine + ATP = L-seryl-tRNA(Sec) + AMP + diphosphate + H(+)</text>
        <dbReference type="Rhea" id="RHEA:42580"/>
        <dbReference type="Rhea" id="RHEA-COMP:9742"/>
        <dbReference type="Rhea" id="RHEA-COMP:10128"/>
        <dbReference type="ChEBI" id="CHEBI:15378"/>
        <dbReference type="ChEBI" id="CHEBI:30616"/>
        <dbReference type="ChEBI" id="CHEBI:33019"/>
        <dbReference type="ChEBI" id="CHEBI:33384"/>
        <dbReference type="ChEBI" id="CHEBI:78442"/>
        <dbReference type="ChEBI" id="CHEBI:78533"/>
        <dbReference type="ChEBI" id="CHEBI:456215"/>
        <dbReference type="EC" id="6.1.1.11"/>
    </reaction>
</comment>
<evidence type="ECO:0000256" key="12">
    <source>
        <dbReference type="HAMAP-Rule" id="MF_00176"/>
    </source>
</evidence>
<comment type="similarity">
    <text evidence="3 12">Belongs to the class-II aminoacyl-tRNA synthetase family. Type-1 seryl-tRNA synthetase subfamily.</text>
</comment>
<dbReference type="PROSITE" id="PS50862">
    <property type="entry name" value="AA_TRNA_LIGASE_II"/>
    <property type="match status" value="1"/>
</dbReference>
<evidence type="ECO:0000313" key="15">
    <source>
        <dbReference type="EMBL" id="MCJ2542434.1"/>
    </source>
</evidence>
<dbReference type="Pfam" id="PF02403">
    <property type="entry name" value="Seryl_tRNA_N"/>
    <property type="match status" value="1"/>
</dbReference>
<dbReference type="InterPro" id="IPR002314">
    <property type="entry name" value="aa-tRNA-synt_IIb"/>
</dbReference>
<evidence type="ECO:0000256" key="4">
    <source>
        <dbReference type="ARBA" id="ARBA00022490"/>
    </source>
</evidence>
<dbReference type="PRINTS" id="PR00981">
    <property type="entry name" value="TRNASYNTHSER"/>
</dbReference>
<dbReference type="InterPro" id="IPR045864">
    <property type="entry name" value="aa-tRNA-synth_II/BPL/LPL"/>
</dbReference>
<dbReference type="InterPro" id="IPR006195">
    <property type="entry name" value="aa-tRNA-synth_II"/>
</dbReference>
<dbReference type="PANTHER" id="PTHR43697:SF1">
    <property type="entry name" value="SERINE--TRNA LIGASE"/>
    <property type="match status" value="1"/>
</dbReference>
<dbReference type="EC" id="6.1.1.11" evidence="12"/>
<dbReference type="HAMAP" id="MF_00176">
    <property type="entry name" value="Ser_tRNA_synth_type1"/>
    <property type="match status" value="1"/>
</dbReference>
<keyword evidence="13" id="KW-0175">Coiled coil</keyword>
<protein>
    <recommendedName>
        <fullName evidence="12">Serine--tRNA ligase</fullName>
        <ecNumber evidence="12">6.1.1.11</ecNumber>
    </recommendedName>
    <alternativeName>
        <fullName evidence="12">Seryl-tRNA synthetase</fullName>
        <shortName evidence="12">SerRS</shortName>
    </alternativeName>
    <alternativeName>
        <fullName evidence="12">Seryl-tRNA(Ser/Sec) synthetase</fullName>
    </alternativeName>
</protein>
<dbReference type="Gene3D" id="1.10.287.40">
    <property type="entry name" value="Serine-tRNA synthetase, tRNA binding domain"/>
    <property type="match status" value="1"/>
</dbReference>
<keyword evidence="9 12" id="KW-0030">Aminoacyl-tRNA synthetase</keyword>
<dbReference type="EMBL" id="JAFIRA010000010">
    <property type="protein sequence ID" value="MCJ2542434.1"/>
    <property type="molecule type" value="Genomic_DNA"/>
</dbReference>
<comment type="caution">
    <text evidence="12">Lacks conserved residue(s) required for the propagation of feature annotation.</text>
</comment>
<evidence type="ECO:0000256" key="9">
    <source>
        <dbReference type="ARBA" id="ARBA00023146"/>
    </source>
</evidence>
<keyword evidence="6 12" id="KW-0547">Nucleotide-binding</keyword>
<evidence type="ECO:0000256" key="3">
    <source>
        <dbReference type="ARBA" id="ARBA00010728"/>
    </source>
</evidence>
<comment type="catalytic activity">
    <reaction evidence="11 12">
        <text>tRNA(Ser) + L-serine + ATP = L-seryl-tRNA(Ser) + AMP + diphosphate + H(+)</text>
        <dbReference type="Rhea" id="RHEA:12292"/>
        <dbReference type="Rhea" id="RHEA-COMP:9669"/>
        <dbReference type="Rhea" id="RHEA-COMP:9703"/>
        <dbReference type="ChEBI" id="CHEBI:15378"/>
        <dbReference type="ChEBI" id="CHEBI:30616"/>
        <dbReference type="ChEBI" id="CHEBI:33019"/>
        <dbReference type="ChEBI" id="CHEBI:33384"/>
        <dbReference type="ChEBI" id="CHEBI:78442"/>
        <dbReference type="ChEBI" id="CHEBI:78533"/>
        <dbReference type="ChEBI" id="CHEBI:456215"/>
        <dbReference type="EC" id="6.1.1.11"/>
    </reaction>
</comment>
<sequence>MLDLKLLRDHPEYVHQALRNRRATVDLDGILNLDRQRRQLETRRGSLQAESNSIGKKVGEIIRQGADPQGSEVAALRQRGVDLKAEIAQLEQQERQLEEQIQLQLLTLPNLPLPIVPIGQDESENREIRCWGDELKPTHSVLPHDEIAEKWGLLDFGRAVKVAQSRFVAMIGAGAALERALIAMMLDRHIEAGYTEVIPPFLVNSAALQGTGQLPKFAEDSFRCAEDDLWLIPTAEVPLTNLYRDEVIPAEQLPLYFCAYTPCFRREAGSYGRDTKGLIRLHQFQKVEMVKVTHPDQSEVEHEKLVQDAEAILQMLELPYRVVELCTGDLGFSAARCFDLEVWFPSQNQYREISSCSNCWDFQARRANLRCKETGQKGTQFVHTLNGSGLAVGRSLAALLENHQLPDGSIRIPKALQPFLSPRFLSKDGILIPTP</sequence>
<evidence type="ECO:0000256" key="1">
    <source>
        <dbReference type="ARBA" id="ARBA00004496"/>
    </source>
</evidence>
<feature type="domain" description="Aminoacyl-transfer RNA synthetases class-II family profile" evidence="14">
    <location>
        <begin position="177"/>
        <end position="413"/>
    </location>
</feature>
<dbReference type="CDD" id="cd00770">
    <property type="entry name" value="SerRS_core"/>
    <property type="match status" value="1"/>
</dbReference>
<reference evidence="15" key="1">
    <citation type="submission" date="2021-02" db="EMBL/GenBank/DDBJ databases">
        <title>The CRISPR/cas machinery reduction and long-range gene transfer in the hot spring cyanobacterium Synechococcus.</title>
        <authorList>
            <person name="Dvorak P."/>
            <person name="Jahodarova E."/>
            <person name="Hasler P."/>
            <person name="Poulickova A."/>
        </authorList>
    </citation>
    <scope>NUCLEOTIDE SEQUENCE</scope>
    <source>
        <strain evidence="15">Rupite</strain>
    </source>
</reference>
<comment type="subcellular location">
    <subcellularLocation>
        <location evidence="1 12">Cytoplasm</location>
    </subcellularLocation>
</comment>
<evidence type="ECO:0000256" key="2">
    <source>
        <dbReference type="ARBA" id="ARBA00005045"/>
    </source>
</evidence>
<keyword evidence="8 12" id="KW-0648">Protein biosynthesis</keyword>
<dbReference type="SUPFAM" id="SSF46589">
    <property type="entry name" value="tRNA-binding arm"/>
    <property type="match status" value="1"/>
</dbReference>